<dbReference type="AlphaFoldDB" id="A0A1Y1JKY2"/>
<sequence length="635" mass="72723">MLDENLSCLLDESDDDCTKKNDVKSRKQELHHNKNSGITNEKHRDFLPTSVFNFHIRNIGNLNNFFKNTNSKFGVLNYKAKNQSTSHGTVEHTPTLRLRNGEASQSSNTVNKKYEQLKKNLNIKNALNRKNDENVLVNKDGARAADNATCSGNNERYNSHPLNYISPSLEIQKHEFVKTKNFKFPQIDTNLGHEKNISNVAENANICKEKEREEIIPCSTNCATPINITINEKKKISKTSLYCEVVVNQGETYNSAVVEEKRTIANNIVKSNEKKKIEKFNACEDVTNSACSHVCEEKNITGSSEYISYGTHLDMSTKGKDVPAPFPISSKNTECVNQGANKKKCTRTDRTSKPAIVNNSAKFVSFKNVPTENTNLDDTNLESTNLRDISQKLNFMRQLSQESKKSPSATQISHKNKIEKRKELIYCFSFIKYNSWIKALQILNLPLDPFHLSINVHKYIANGRFEENNQMTKYSSGYANSPNSNNTSMNTSFLYTYNIHNILKNKRFANYRIEKMIVIVKSIRCKTHGYFIVVMDPSGQMPASIHKEVEKEYKKYINVGSTLILKNVTVFETIQNFPYLIITLRSLVRVIKAEETNYVTKESILKGIYPLEEKNLPLHSLHRQRQRQRPVNFRE</sequence>
<comment type="caution">
    <text evidence="3">The sequence shown here is derived from an EMBL/GenBank/DDBJ whole genome shotgun (WGS) entry which is preliminary data.</text>
</comment>
<dbReference type="RefSeq" id="XP_028544446.1">
    <property type="nucleotide sequence ID" value="XM_028688645.1"/>
</dbReference>
<gene>
    <name evidence="3" type="ORF">PGO_113110</name>
</gene>
<feature type="domain" description="Homologous recombination OB-fold protein OB-fold" evidence="2">
    <location>
        <begin position="511"/>
        <end position="594"/>
    </location>
</feature>
<dbReference type="Proteomes" id="UP000195521">
    <property type="component" value="Unassembled WGS sequence"/>
</dbReference>
<dbReference type="PANTHER" id="PTHR14523">
    <property type="entry name" value="UNCHARACTERIZED PROTEIN C17ORF53 HOMOLOG"/>
    <property type="match status" value="1"/>
</dbReference>
<keyword evidence="4" id="KW-1185">Reference proteome</keyword>
<feature type="region of interest" description="Disordered" evidence="1">
    <location>
        <begin position="15"/>
        <end position="41"/>
    </location>
</feature>
<dbReference type="GO" id="GO:0000725">
    <property type="term" value="P:recombinational repair"/>
    <property type="evidence" value="ECO:0007669"/>
    <property type="project" value="InterPro"/>
</dbReference>
<evidence type="ECO:0000313" key="4">
    <source>
        <dbReference type="Proteomes" id="UP000195521"/>
    </source>
</evidence>
<evidence type="ECO:0000259" key="2">
    <source>
        <dbReference type="Pfam" id="PF15072"/>
    </source>
</evidence>
<organism evidence="3 4">
    <name type="scientific">Plasmodium gonderi</name>
    <dbReference type="NCBI Taxonomy" id="77519"/>
    <lineage>
        <taxon>Eukaryota</taxon>
        <taxon>Sar</taxon>
        <taxon>Alveolata</taxon>
        <taxon>Apicomplexa</taxon>
        <taxon>Aconoidasida</taxon>
        <taxon>Haemosporida</taxon>
        <taxon>Plasmodiidae</taxon>
        <taxon>Plasmodium</taxon>
        <taxon>Plasmodium (Plasmodium)</taxon>
    </lineage>
</organism>
<dbReference type="PANTHER" id="PTHR14523:SF1">
    <property type="entry name" value="HOMOLOGOUS RECOMBINATION OB-FOLD PROTEIN"/>
    <property type="match status" value="1"/>
</dbReference>
<name>A0A1Y1JKY2_PLAGO</name>
<dbReference type="InterPro" id="IPR028045">
    <property type="entry name" value="HROB"/>
</dbReference>
<accession>A0A1Y1JKY2</accession>
<dbReference type="OMA" id="RKELIFC"/>
<dbReference type="EMBL" id="BDQF01000012">
    <property type="protein sequence ID" value="GAW81857.1"/>
    <property type="molecule type" value="Genomic_DNA"/>
</dbReference>
<feature type="compositionally biased region" description="Basic and acidic residues" evidence="1">
    <location>
        <begin position="16"/>
        <end position="32"/>
    </location>
</feature>
<evidence type="ECO:0000256" key="1">
    <source>
        <dbReference type="SAM" id="MobiDB-lite"/>
    </source>
</evidence>
<dbReference type="Pfam" id="PF15072">
    <property type="entry name" value="HROB"/>
    <property type="match status" value="1"/>
</dbReference>
<protein>
    <recommendedName>
        <fullName evidence="2">Homologous recombination OB-fold protein OB-fold domain-containing protein</fullName>
    </recommendedName>
</protein>
<evidence type="ECO:0000313" key="3">
    <source>
        <dbReference type="EMBL" id="GAW81857.1"/>
    </source>
</evidence>
<proteinExistence type="predicted"/>
<dbReference type="InterPro" id="IPR058570">
    <property type="entry name" value="HROB_OB"/>
</dbReference>
<reference evidence="4" key="1">
    <citation type="submission" date="2017-04" db="EMBL/GenBank/DDBJ databases">
        <title>Plasmodium gonderi genome.</title>
        <authorList>
            <person name="Arisue N."/>
            <person name="Honma H."/>
            <person name="Kawai S."/>
            <person name="Tougan T."/>
            <person name="Tanabe K."/>
            <person name="Horii T."/>
        </authorList>
    </citation>
    <scope>NUCLEOTIDE SEQUENCE [LARGE SCALE GENOMIC DNA]</scope>
    <source>
        <strain evidence="4">ATCC 30045</strain>
    </source>
</reference>
<dbReference type="OrthoDB" id="21443at2759"/>
<dbReference type="GeneID" id="39748589"/>